<comment type="caution">
    <text evidence="9">The sequence shown here is derived from an EMBL/GenBank/DDBJ whole genome shotgun (WGS) entry which is preliminary data.</text>
</comment>
<dbReference type="OrthoDB" id="9802264at2"/>
<dbReference type="GO" id="GO:0006865">
    <property type="term" value="P:amino acid transport"/>
    <property type="evidence" value="ECO:0007669"/>
    <property type="project" value="UniProtKB-UniRule"/>
</dbReference>
<gene>
    <name evidence="9" type="ORF">E1B25_13885</name>
</gene>
<dbReference type="InterPro" id="IPR017871">
    <property type="entry name" value="ABC_transporter-like_CS"/>
</dbReference>
<dbReference type="FunFam" id="3.40.50.300:FF:000201">
    <property type="entry name" value="Glycine betaine/L-proline ABC transporter ATP-binding protein"/>
    <property type="match status" value="1"/>
</dbReference>
<protein>
    <recommendedName>
        <fullName evidence="7">Quaternary amine transport ATP-binding protein</fullName>
        <ecNumber evidence="7">7.6.2.9</ecNumber>
    </recommendedName>
</protein>
<evidence type="ECO:0000256" key="7">
    <source>
        <dbReference type="RuleBase" id="RU369116"/>
    </source>
</evidence>
<dbReference type="InterPro" id="IPR051921">
    <property type="entry name" value="ABC_osmolyte_uptake_ATP-bind"/>
</dbReference>
<evidence type="ECO:0000313" key="9">
    <source>
        <dbReference type="EMBL" id="TDE36605.1"/>
    </source>
</evidence>
<evidence type="ECO:0000256" key="1">
    <source>
        <dbReference type="ARBA" id="ARBA00005417"/>
    </source>
</evidence>
<dbReference type="SMART" id="SM00382">
    <property type="entry name" value="AAA"/>
    <property type="match status" value="1"/>
</dbReference>
<dbReference type="InterPro" id="IPR003593">
    <property type="entry name" value="AAA+_ATPase"/>
</dbReference>
<evidence type="ECO:0000259" key="8">
    <source>
        <dbReference type="PROSITE" id="PS50893"/>
    </source>
</evidence>
<reference evidence="9 10" key="1">
    <citation type="submission" date="2019-03" db="EMBL/GenBank/DDBJ databases">
        <authorList>
            <person name="Zhang S."/>
        </authorList>
    </citation>
    <scope>NUCLEOTIDE SEQUENCE [LARGE SCALE GENOMIC DNA]</scope>
    <source>
        <strain evidence="9 10">S4J41</strain>
    </source>
</reference>
<dbReference type="GO" id="GO:0031460">
    <property type="term" value="P:glycine betaine transport"/>
    <property type="evidence" value="ECO:0007669"/>
    <property type="project" value="InterPro"/>
</dbReference>
<dbReference type="EMBL" id="SMFP01000009">
    <property type="protein sequence ID" value="TDE36605.1"/>
    <property type="molecule type" value="Genomic_DNA"/>
</dbReference>
<dbReference type="NCBIfam" id="TIGR01186">
    <property type="entry name" value="proV"/>
    <property type="match status" value="1"/>
</dbReference>
<keyword evidence="7" id="KW-0472">Membrane</keyword>
<dbReference type="GO" id="GO:0005524">
    <property type="term" value="F:ATP binding"/>
    <property type="evidence" value="ECO:0007669"/>
    <property type="project" value="UniProtKB-UniRule"/>
</dbReference>
<dbReference type="SUPFAM" id="SSF52540">
    <property type="entry name" value="P-loop containing nucleoside triphosphate hydrolases"/>
    <property type="match status" value="1"/>
</dbReference>
<evidence type="ECO:0000313" key="10">
    <source>
        <dbReference type="Proteomes" id="UP000294662"/>
    </source>
</evidence>
<dbReference type="PROSITE" id="PS50893">
    <property type="entry name" value="ABC_TRANSPORTER_2"/>
    <property type="match status" value="1"/>
</dbReference>
<dbReference type="InterPro" id="IPR005892">
    <property type="entry name" value="Gly-betaine_transp_ATP-bd"/>
</dbReference>
<keyword evidence="2 7" id="KW-0813">Transport</keyword>
<comment type="similarity">
    <text evidence="1 7">Belongs to the ABC transporter superfamily.</text>
</comment>
<dbReference type="GO" id="GO:0005886">
    <property type="term" value="C:plasma membrane"/>
    <property type="evidence" value="ECO:0007669"/>
    <property type="project" value="UniProtKB-SubCell"/>
</dbReference>
<comment type="subunit">
    <text evidence="7">The complex is probably composed of two ATP-binding proteins, two transmembrane proteins and a solute-binding protein.</text>
</comment>
<keyword evidence="4 7" id="KW-0067">ATP-binding</keyword>
<dbReference type="Gene3D" id="3.40.50.300">
    <property type="entry name" value="P-loop containing nucleotide triphosphate hydrolases"/>
    <property type="match status" value="1"/>
</dbReference>
<evidence type="ECO:0000256" key="6">
    <source>
        <dbReference type="ARBA" id="ARBA00061968"/>
    </source>
</evidence>
<dbReference type="GO" id="GO:0006970">
    <property type="term" value="P:response to osmotic stress"/>
    <property type="evidence" value="ECO:0007669"/>
    <property type="project" value="UniProtKB-ARBA"/>
</dbReference>
<organism evidence="9 10">
    <name type="scientific">Antarcticimicrobium sediminis</name>
    <dbReference type="NCBI Taxonomy" id="2546227"/>
    <lineage>
        <taxon>Bacteria</taxon>
        <taxon>Pseudomonadati</taxon>
        <taxon>Pseudomonadota</taxon>
        <taxon>Alphaproteobacteria</taxon>
        <taxon>Rhodobacterales</taxon>
        <taxon>Paracoccaceae</taxon>
        <taxon>Antarcticimicrobium</taxon>
    </lineage>
</organism>
<comment type="subunit">
    <text evidence="6">The complex is probably composed of two ATP-binding proteins (TmoW), two transmembrane proteins (TmoV) and a solute-binding protein (TmoX).</text>
</comment>
<dbReference type="PANTHER" id="PTHR43869">
    <property type="entry name" value="GLYCINE BETAINE/PROLINE BETAINE TRANSPORT SYSTEM ATP-BINDING PROTEIN PROV"/>
    <property type="match status" value="1"/>
</dbReference>
<dbReference type="GO" id="GO:0016887">
    <property type="term" value="F:ATP hydrolysis activity"/>
    <property type="evidence" value="ECO:0007669"/>
    <property type="project" value="UniProtKB-UniRule"/>
</dbReference>
<dbReference type="InterPro" id="IPR027417">
    <property type="entry name" value="P-loop_NTPase"/>
</dbReference>
<dbReference type="EC" id="7.6.2.9" evidence="7"/>
<keyword evidence="7" id="KW-0997">Cell inner membrane</keyword>
<dbReference type="AlphaFoldDB" id="A0A4R5EPC8"/>
<evidence type="ECO:0000256" key="3">
    <source>
        <dbReference type="ARBA" id="ARBA00022741"/>
    </source>
</evidence>
<keyword evidence="7" id="KW-1003">Cell membrane</keyword>
<dbReference type="PROSITE" id="PS00211">
    <property type="entry name" value="ABC_TRANSPORTER_1"/>
    <property type="match status" value="1"/>
</dbReference>
<proteinExistence type="inferred from homology"/>
<name>A0A4R5EPC8_9RHOB</name>
<keyword evidence="10" id="KW-1185">Reference proteome</keyword>
<evidence type="ECO:0000256" key="4">
    <source>
        <dbReference type="ARBA" id="ARBA00022840"/>
    </source>
</evidence>
<comment type="subcellular location">
    <subcellularLocation>
        <location evidence="7">Cell inner membrane</location>
        <topology evidence="7">Peripheral membrane protein</topology>
    </subcellularLocation>
</comment>
<dbReference type="PANTHER" id="PTHR43869:SF1">
    <property type="entry name" value="GLYCINE BETAINE_PROLINE BETAINE TRANSPORT SYSTEM ATP-BINDING PROTEIN PROV"/>
    <property type="match status" value="1"/>
</dbReference>
<dbReference type="Proteomes" id="UP000294662">
    <property type="component" value="Unassembled WGS sequence"/>
</dbReference>
<keyword evidence="3 7" id="KW-0547">Nucleotide-binding</keyword>
<comment type="catalytic activity">
    <reaction evidence="5">
        <text>a quaternary ammonium(out) + ATP + H2O = a quaternary ammonium(in) + ADP + phosphate + H(+)</text>
        <dbReference type="Rhea" id="RHEA:11036"/>
        <dbReference type="ChEBI" id="CHEBI:15377"/>
        <dbReference type="ChEBI" id="CHEBI:15378"/>
        <dbReference type="ChEBI" id="CHEBI:30616"/>
        <dbReference type="ChEBI" id="CHEBI:35267"/>
        <dbReference type="ChEBI" id="CHEBI:43474"/>
        <dbReference type="ChEBI" id="CHEBI:456216"/>
        <dbReference type="EC" id="7.6.2.9"/>
    </reaction>
    <physiologicalReaction direction="left-to-right" evidence="5">
        <dbReference type="Rhea" id="RHEA:11037"/>
    </physiologicalReaction>
</comment>
<dbReference type="Pfam" id="PF00005">
    <property type="entry name" value="ABC_tran"/>
    <property type="match status" value="1"/>
</dbReference>
<sequence length="357" mass="39035">MRPSLAAKPGPQPVKIACRNLWKIYGPPLKRDLAPGPGADPEDFAQALRATGRIPALMDASFEVHEGEIFVIMGLSGSGKSTLIRCLTRLIDAEFGEVRLDGEDLMAAKPRDLINIRRHKMGMVFQNFGLMPHLNVLDNVAYPLKLQGLTRSEREARARQMISLVGLEGREDALPHRLSGGQQQRVGIARSLAVEPDLWFLDEPFSALDPMIRRQMQDEFLDLQRRLHKTIVFITHDIAEACRLADRIAILRDGRIIQIGTPADLLLRPADDYVAKFTADISPSSILRVGDIAEPGQDTTGAREVAADQPVEALLADIATGTTEFSVLPAGKYGGGTLSAARVLRILARQNDGTDGA</sequence>
<evidence type="ECO:0000256" key="2">
    <source>
        <dbReference type="ARBA" id="ARBA00022448"/>
    </source>
</evidence>
<evidence type="ECO:0000256" key="5">
    <source>
        <dbReference type="ARBA" id="ARBA00051811"/>
    </source>
</evidence>
<dbReference type="InterPro" id="IPR003439">
    <property type="entry name" value="ABC_transporter-like_ATP-bd"/>
</dbReference>
<accession>A0A4R5EPC8</accession>
<feature type="domain" description="ABC transporter" evidence="8">
    <location>
        <begin position="39"/>
        <end position="278"/>
    </location>
</feature>
<dbReference type="GO" id="GO:0015418">
    <property type="term" value="F:ABC-type quaternary ammonium compound transporting activity"/>
    <property type="evidence" value="ECO:0007669"/>
    <property type="project" value="UniProtKB-EC"/>
</dbReference>